<dbReference type="eggNOG" id="KOG0930">
    <property type="taxonomic scope" value="Eukaryota"/>
</dbReference>
<evidence type="ECO:0000313" key="4">
    <source>
        <dbReference type="EMBL" id="EFC41308.1"/>
    </source>
</evidence>
<dbReference type="InterPro" id="IPR000904">
    <property type="entry name" value="Sec7_dom"/>
</dbReference>
<dbReference type="Proteomes" id="UP000006671">
    <property type="component" value="Unassembled WGS sequence"/>
</dbReference>
<feature type="coiled-coil region" evidence="1">
    <location>
        <begin position="468"/>
        <end position="527"/>
    </location>
</feature>
<feature type="compositionally biased region" description="Polar residues" evidence="2">
    <location>
        <begin position="427"/>
        <end position="441"/>
    </location>
</feature>
<dbReference type="InParanoid" id="D2VP71"/>
<dbReference type="Pfam" id="PF00071">
    <property type="entry name" value="Ras"/>
    <property type="match status" value="1"/>
</dbReference>
<feature type="compositionally biased region" description="Polar residues" evidence="2">
    <location>
        <begin position="97"/>
        <end position="106"/>
    </location>
</feature>
<proteinExistence type="predicted"/>
<dbReference type="GO" id="GO:0032012">
    <property type="term" value="P:regulation of ARF protein signal transduction"/>
    <property type="evidence" value="ECO:0007669"/>
    <property type="project" value="InterPro"/>
</dbReference>
<dbReference type="SUPFAM" id="SSF48425">
    <property type="entry name" value="Sec7 domain"/>
    <property type="match status" value="1"/>
</dbReference>
<dbReference type="SMART" id="SM00222">
    <property type="entry name" value="Sec7"/>
    <property type="match status" value="1"/>
</dbReference>
<dbReference type="SMART" id="SM00173">
    <property type="entry name" value="RAS"/>
    <property type="match status" value="1"/>
</dbReference>
<dbReference type="GO" id="GO:0005085">
    <property type="term" value="F:guanyl-nucleotide exchange factor activity"/>
    <property type="evidence" value="ECO:0007669"/>
    <property type="project" value="InterPro"/>
</dbReference>
<accession>D2VP71</accession>
<dbReference type="PROSITE" id="PS51419">
    <property type="entry name" value="RAB"/>
    <property type="match status" value="1"/>
</dbReference>
<dbReference type="PROSITE" id="PS50190">
    <property type="entry name" value="SEC7"/>
    <property type="match status" value="1"/>
</dbReference>
<evidence type="ECO:0000256" key="1">
    <source>
        <dbReference type="SAM" id="Coils"/>
    </source>
</evidence>
<feature type="compositionally biased region" description="Polar residues" evidence="2">
    <location>
        <begin position="289"/>
        <end position="309"/>
    </location>
</feature>
<dbReference type="SUPFAM" id="SSF52540">
    <property type="entry name" value="P-loop containing nucleoside triphosphate hydrolases"/>
    <property type="match status" value="1"/>
</dbReference>
<feature type="compositionally biased region" description="Low complexity" evidence="2">
    <location>
        <begin position="53"/>
        <end position="64"/>
    </location>
</feature>
<dbReference type="InterPro" id="IPR001806">
    <property type="entry name" value="Small_GTPase"/>
</dbReference>
<dbReference type="Pfam" id="PF01369">
    <property type="entry name" value="Sec7"/>
    <property type="match status" value="1"/>
</dbReference>
<dbReference type="PANTHER" id="PTHR10663:SF402">
    <property type="entry name" value="MIP16918P"/>
    <property type="match status" value="1"/>
</dbReference>
<gene>
    <name evidence="4" type="ORF">NAEGRDRAFT_80719</name>
</gene>
<feature type="region of interest" description="Disordered" evidence="2">
    <location>
        <begin position="398"/>
        <end position="445"/>
    </location>
</feature>
<evidence type="ECO:0000313" key="5">
    <source>
        <dbReference type="Proteomes" id="UP000006671"/>
    </source>
</evidence>
<dbReference type="GO" id="GO:0005525">
    <property type="term" value="F:GTP binding"/>
    <property type="evidence" value="ECO:0007669"/>
    <property type="project" value="InterPro"/>
</dbReference>
<evidence type="ECO:0000259" key="3">
    <source>
        <dbReference type="PROSITE" id="PS50190"/>
    </source>
</evidence>
<feature type="compositionally biased region" description="Acidic residues" evidence="2">
    <location>
        <begin position="734"/>
        <end position="746"/>
    </location>
</feature>
<dbReference type="InterPro" id="IPR023394">
    <property type="entry name" value="Sec7_C_sf"/>
</dbReference>
<dbReference type="GO" id="GO:0003924">
    <property type="term" value="F:GTPase activity"/>
    <property type="evidence" value="ECO:0007669"/>
    <property type="project" value="InterPro"/>
</dbReference>
<feature type="compositionally biased region" description="Low complexity" evidence="2">
    <location>
        <begin position="160"/>
        <end position="195"/>
    </location>
</feature>
<feature type="compositionally biased region" description="Basic and acidic residues" evidence="2">
    <location>
        <begin position="19"/>
        <end position="31"/>
    </location>
</feature>
<dbReference type="Gene3D" id="3.40.50.300">
    <property type="entry name" value="P-loop containing nucleotide triphosphate hydrolases"/>
    <property type="match status" value="1"/>
</dbReference>
<feature type="coiled-coil region" evidence="1">
    <location>
        <begin position="1166"/>
        <end position="1193"/>
    </location>
</feature>
<feature type="compositionally biased region" description="Basic and acidic residues" evidence="2">
    <location>
        <begin position="313"/>
        <end position="329"/>
    </location>
</feature>
<dbReference type="OrthoDB" id="2157641at2759"/>
<keyword evidence="1" id="KW-0175">Coiled coil</keyword>
<dbReference type="EMBL" id="GG738886">
    <property type="protein sequence ID" value="EFC41308.1"/>
    <property type="molecule type" value="Genomic_DNA"/>
</dbReference>
<dbReference type="RefSeq" id="XP_002674052.1">
    <property type="nucleotide sequence ID" value="XM_002674006.1"/>
</dbReference>
<dbReference type="PANTHER" id="PTHR10663">
    <property type="entry name" value="GUANYL-NUCLEOTIDE EXCHANGE FACTOR"/>
    <property type="match status" value="1"/>
</dbReference>
<dbReference type="VEuPathDB" id="AmoebaDB:NAEGRDRAFT_80719"/>
<dbReference type="Gene3D" id="1.10.1000.11">
    <property type="entry name" value="Arf Nucleotide-binding Site Opener,domain 2"/>
    <property type="match status" value="1"/>
</dbReference>
<dbReference type="KEGG" id="ngr:NAEGRDRAFT_80719"/>
<feature type="compositionally biased region" description="Polar residues" evidence="2">
    <location>
        <begin position="136"/>
        <end position="145"/>
    </location>
</feature>
<sequence>MSIRQKLFPQRKRMSGIFESEHSPTDVDSLKKNRRVSNASDMMLSHPPIDQHTSNLLNTSLCNNPSMSEDSLSRKVTIGSSTCIDSSTGSSEVDSSPNNNGNTLDIKSSRGKQEQSSTVMIATAPPAGSDAVNDDVASSGSSKNSLKNEEKNASLLPQQDSSSTSIKSDSSSLNNNNNNNNISNNSSVSSSSSASVVDNIEDDMTKNRSLTYAVGDSKFKGIGPNDVKSPQSQNATTVSTFLTDEQPSTISPTTAMNNRFQGISSKDAKPTTTTSTTSQPKHANPPPIQTTSSVSNNGKSSTPTNNKPASSKPVEKPRVSQDLSREAALKKKATGKSLTMPSSSQNKIVVIGCRGIGKSEMVYKFLHNEIRFYHQLKKDKAHLLEELKGTLASEQKTINEKKTQSASNQQNATTTPTNNLPSSSTSCTITPKTEPSPTKVQDNLPIDPGAIVENEIECALKPSDSLEVRKLKLLLMKKDQEIKKQKEEMENTIQELSSMWKKERTEKVELEEEYVEKENELNHYISVVEQIHHLINLDPKSDEIPEAISFKLPENPNNGILSPNRKRKTSAHAGVIAATPKQNLSTLPPSTPNVVTPMNNRNSHNNNHNDDFFDLQNFNPKDPVPVTPMSSQRKARHVRTESTFQKLRTNQYQVVAQDLRKSIEEDIDADVSDPETNSIALAANETDETTDEINMFLADFNRTEESNFVLTNNPSMNRIQAPQVKNSLSNSEDSAGDEDTENDYSESSDITSVSSTASSNHSLVKAQSTMDVRGDRGQPVVANSLILPNVGKSKSPTIVQSTDYKYDENLFVKLLTPSFHLTEGLRKFNTGKPKDALKYLIENAILPDPEAGLTETKEKPEAVISRFMAIADSLNKEKLGEFLGDERNNVYLEEFVRFHVQELYNEEKKQGDDTYLSKFDRALRSFFIQFKLPKEGQQVTRIAEVFANVYSENNKNDGELNGNGDACYLLVCSMLMVNTQLHNPIANIKLSREQFVELFSQFKDINMNFIGSCYDTIARNAMVLYDEEVDSEDRTNFESDDQIDLFFKCYKPRAALPASASDSQITVHRAIKSLSLDGDKVKELMESAITFFFKAKVIHDGVINRIQIKDSDPNLELTTTETITESGLTITKVKLRDPTEINNEAKTGNYFICAYSVADRTSFLIVEHIIKAIRKAKRRERKAEKKKNKSSKTKPQYSTLTGSVTEELLQMLNGDDSDYNNDKFMVLVGCKADVPDDQRQVSKKEGGELALKYSIPFFEVSNGDMFGIRKVFLNAIDSIKRQNASYVDAVKQMNDFHKRMNIAKQNKKGQIDVNSLAILPKCYI</sequence>
<dbReference type="PROSITE" id="PS51421">
    <property type="entry name" value="RAS"/>
    <property type="match status" value="1"/>
</dbReference>
<dbReference type="STRING" id="5762.D2VP71"/>
<feature type="region of interest" description="Disordered" evidence="2">
    <location>
        <begin position="711"/>
        <end position="775"/>
    </location>
</feature>
<reference evidence="4 5" key="1">
    <citation type="journal article" date="2010" name="Cell">
        <title>The genome of Naegleria gruberi illuminates early eukaryotic versatility.</title>
        <authorList>
            <person name="Fritz-Laylin L.K."/>
            <person name="Prochnik S.E."/>
            <person name="Ginger M.L."/>
            <person name="Dacks J.B."/>
            <person name="Carpenter M.L."/>
            <person name="Field M.C."/>
            <person name="Kuo A."/>
            <person name="Paredez A."/>
            <person name="Chapman J."/>
            <person name="Pham J."/>
            <person name="Shu S."/>
            <person name="Neupane R."/>
            <person name="Cipriano M."/>
            <person name="Mancuso J."/>
            <person name="Tu H."/>
            <person name="Salamov A."/>
            <person name="Lindquist E."/>
            <person name="Shapiro H."/>
            <person name="Lucas S."/>
            <person name="Grigoriev I.V."/>
            <person name="Cande W.Z."/>
            <person name="Fulton C."/>
            <person name="Rokhsar D.S."/>
            <person name="Dawson S.C."/>
        </authorList>
    </citation>
    <scope>NUCLEOTIDE SEQUENCE [LARGE SCALE GENOMIC DNA]</scope>
    <source>
        <strain evidence="4 5">NEG-M</strain>
    </source>
</reference>
<dbReference type="Gene3D" id="1.10.220.20">
    <property type="match status" value="1"/>
</dbReference>
<dbReference type="GeneID" id="8850671"/>
<evidence type="ECO:0000256" key="2">
    <source>
        <dbReference type="SAM" id="MobiDB-lite"/>
    </source>
</evidence>
<feature type="compositionally biased region" description="Polar residues" evidence="2">
    <location>
        <begin position="228"/>
        <end position="264"/>
    </location>
</feature>
<protein>
    <recommendedName>
        <fullName evidence="3">SEC7 domain-containing protein</fullName>
    </recommendedName>
</protein>
<organism evidence="5">
    <name type="scientific">Naegleria gruberi</name>
    <name type="common">Amoeba</name>
    <dbReference type="NCBI Taxonomy" id="5762"/>
    <lineage>
        <taxon>Eukaryota</taxon>
        <taxon>Discoba</taxon>
        <taxon>Heterolobosea</taxon>
        <taxon>Tetramitia</taxon>
        <taxon>Eutetramitia</taxon>
        <taxon>Vahlkampfiidae</taxon>
        <taxon>Naegleria</taxon>
    </lineage>
</organism>
<dbReference type="InterPro" id="IPR027417">
    <property type="entry name" value="P-loop_NTPase"/>
</dbReference>
<name>D2VP71_NAEGR</name>
<feature type="compositionally biased region" description="Polar residues" evidence="2">
    <location>
        <begin position="711"/>
        <end position="733"/>
    </location>
</feature>
<feature type="compositionally biased region" description="Low complexity" evidence="2">
    <location>
        <begin position="77"/>
        <end position="96"/>
    </location>
</feature>
<feature type="compositionally biased region" description="Low complexity" evidence="2">
    <location>
        <begin position="406"/>
        <end position="426"/>
    </location>
</feature>
<feature type="domain" description="SEC7" evidence="3">
    <location>
        <begin position="821"/>
        <end position="1020"/>
    </location>
</feature>
<keyword evidence="5" id="KW-1185">Reference proteome</keyword>
<dbReference type="InterPro" id="IPR035999">
    <property type="entry name" value="Sec7_dom_sf"/>
</dbReference>
<feature type="region of interest" description="Disordered" evidence="2">
    <location>
        <begin position="1"/>
        <end position="195"/>
    </location>
</feature>
<feature type="region of interest" description="Disordered" evidence="2">
    <location>
        <begin position="216"/>
        <end position="343"/>
    </location>
</feature>
<feature type="compositionally biased region" description="Low complexity" evidence="2">
    <location>
        <begin position="747"/>
        <end position="762"/>
    </location>
</feature>